<comment type="caution">
    <text evidence="2">The sequence shown here is derived from an EMBL/GenBank/DDBJ whole genome shotgun (WGS) entry which is preliminary data.</text>
</comment>
<reference evidence="2 3" key="1">
    <citation type="journal article" date="2024" name="Insects">
        <title>An Improved Chromosome-Level Genome Assembly of the Firefly Pyrocoelia pectoralis.</title>
        <authorList>
            <person name="Fu X."/>
            <person name="Meyer-Rochow V.B."/>
            <person name="Ballantyne L."/>
            <person name="Zhu X."/>
        </authorList>
    </citation>
    <scope>NUCLEOTIDE SEQUENCE [LARGE SCALE GENOMIC DNA]</scope>
    <source>
        <strain evidence="2">XCY_ONT2</strain>
    </source>
</reference>
<accession>A0AAN7V2W6</accession>
<feature type="compositionally biased region" description="Polar residues" evidence="1">
    <location>
        <begin position="63"/>
        <end position="82"/>
    </location>
</feature>
<dbReference type="Proteomes" id="UP001329430">
    <property type="component" value="Chromosome 8"/>
</dbReference>
<keyword evidence="3" id="KW-1185">Reference proteome</keyword>
<name>A0AAN7V2W6_9COLE</name>
<proteinExistence type="predicted"/>
<gene>
    <name evidence="2" type="ORF">RI129_010888</name>
</gene>
<evidence type="ECO:0000313" key="3">
    <source>
        <dbReference type="Proteomes" id="UP001329430"/>
    </source>
</evidence>
<dbReference type="EMBL" id="JAVRBK010000008">
    <property type="protein sequence ID" value="KAK5640077.1"/>
    <property type="molecule type" value="Genomic_DNA"/>
</dbReference>
<evidence type="ECO:0000256" key="1">
    <source>
        <dbReference type="SAM" id="MobiDB-lite"/>
    </source>
</evidence>
<organism evidence="2 3">
    <name type="scientific">Pyrocoelia pectoralis</name>
    <dbReference type="NCBI Taxonomy" id="417401"/>
    <lineage>
        <taxon>Eukaryota</taxon>
        <taxon>Metazoa</taxon>
        <taxon>Ecdysozoa</taxon>
        <taxon>Arthropoda</taxon>
        <taxon>Hexapoda</taxon>
        <taxon>Insecta</taxon>
        <taxon>Pterygota</taxon>
        <taxon>Neoptera</taxon>
        <taxon>Endopterygota</taxon>
        <taxon>Coleoptera</taxon>
        <taxon>Polyphaga</taxon>
        <taxon>Elateriformia</taxon>
        <taxon>Elateroidea</taxon>
        <taxon>Lampyridae</taxon>
        <taxon>Lampyrinae</taxon>
        <taxon>Pyrocoelia</taxon>
    </lineage>
</organism>
<dbReference type="PANTHER" id="PTHR33480:SF1">
    <property type="entry name" value="TYR RECOMBINASE DOMAIN-CONTAINING PROTEIN"/>
    <property type="match status" value="1"/>
</dbReference>
<feature type="region of interest" description="Disordered" evidence="1">
    <location>
        <begin position="63"/>
        <end position="109"/>
    </location>
</feature>
<dbReference type="AlphaFoldDB" id="A0AAN7V2W6"/>
<feature type="region of interest" description="Disordered" evidence="1">
    <location>
        <begin position="769"/>
        <end position="803"/>
    </location>
</feature>
<dbReference type="PANTHER" id="PTHR33480">
    <property type="entry name" value="SET DOMAIN-CONTAINING PROTEIN-RELATED"/>
    <property type="match status" value="1"/>
</dbReference>
<feature type="compositionally biased region" description="Polar residues" evidence="1">
    <location>
        <begin position="91"/>
        <end position="109"/>
    </location>
</feature>
<evidence type="ECO:0000313" key="2">
    <source>
        <dbReference type="EMBL" id="KAK5640077.1"/>
    </source>
</evidence>
<sequence>MASNNDIVIEVFKKEAQEEADINLLTETENMDICTIEPKKEMEVNLFLAEQHLLFNCEASNENVNKGESTTNEDQVGANYSKSIKRKDPNSLKTNKNNDSEAGNNFPNNEVQCNTNFIEPTEAGDSIFQTDIQNENLEIRPRTSSEGESNIVSSDDDGRFAHDTWENSVSTDSPHEVHEVVETTRSKKEYKETFCVFCESFITSKHFARHLQKKHKKKKAVALLLEQTNAKKRKETISTIRSNGNLLLQKRSGKFIPKKISQTKELSEYTICAYCKGFFKTNYITRHDRKCAVSLKSRNPNLENPKVNSFLFSLNAEYQAYLRTNPLRQELINKLRMDDVGKAVVSDPIVLEYGLRLLQTSKNIKKQIPLARNKMRECARLLLEAKKLLPTSRISTIIDILKPEYIDYLVQSVKIISRYCETERSFVSTSYALVQGKTIKDLIDTANYLILKKDSIIDLDCLNNSTTILNNLNTLAQLVDKNWKSALKDLNVKKSRNKPKKLLPLTKDIMKLRQYCLELGQNAITLLKSNFDRSQYLILLEVTFLLVLLHNRKRVGDIQFIELKNATEATTEQADEILESLSKTEVFLTKFYKKIHTIGKSSKEILVLIPRDVQQFVDVLIKERYKYVNVENKYLFCNPITTDEWINGCYVQNKYAKESGALQRTLIRSNKLRKHIATMMQIMDLRENEIGQLATFMGHTEKTDREFYRLPRDTMMIAKVSKILLKLEMGQLIDCKNKNLEDIDVDINQDVTSNSSSDEEELQTKATGFTISISSNATPPPAPSTSESDNSKQGIPVENKERQLTEVHVKQKWTDDELLLLKTHFAKYMNKNSLYPNTNEMNNFIYNYLKTNRTVPQLRSKIQHLKKN</sequence>
<protein>
    <submittedName>
        <fullName evidence="2">Uncharacterized protein</fullName>
    </submittedName>
</protein>